<evidence type="ECO:0000256" key="1">
    <source>
        <dbReference type="ARBA" id="ARBA00004651"/>
    </source>
</evidence>
<organism evidence="14 15">
    <name type="scientific">Paramagnetospirillum marisnigri</name>
    <dbReference type="NCBI Taxonomy" id="1285242"/>
    <lineage>
        <taxon>Bacteria</taxon>
        <taxon>Pseudomonadati</taxon>
        <taxon>Pseudomonadota</taxon>
        <taxon>Alphaproteobacteria</taxon>
        <taxon>Rhodospirillales</taxon>
        <taxon>Magnetospirillaceae</taxon>
        <taxon>Paramagnetospirillum</taxon>
    </lineage>
</organism>
<keyword evidence="4 10" id="KW-0812">Transmembrane</keyword>
<dbReference type="STRING" id="1285242.A6A04_19245"/>
<dbReference type="RefSeq" id="WP_068493243.1">
    <property type="nucleotide sequence ID" value="NZ_LWQT01000061.1"/>
</dbReference>
<keyword evidence="2" id="KW-0813">Transport</keyword>
<evidence type="ECO:0000256" key="5">
    <source>
        <dbReference type="ARBA" id="ARBA00022741"/>
    </source>
</evidence>
<comment type="subcellular location">
    <subcellularLocation>
        <location evidence="1">Cell membrane</location>
        <topology evidence="1">Multi-pass membrane protein</topology>
    </subcellularLocation>
</comment>
<reference evidence="14 15" key="1">
    <citation type="submission" date="2016-04" db="EMBL/GenBank/DDBJ databases">
        <title>Draft genome sequence of freshwater magnetotactic bacteria Magnetospirillum marisnigri SP-1 and Magnetospirillum moscoviense BB-1.</title>
        <authorList>
            <person name="Koziaeva V."/>
            <person name="Dziuba M.V."/>
            <person name="Ivanov T.M."/>
            <person name="Kuznetsov B."/>
            <person name="Grouzdev D.S."/>
        </authorList>
    </citation>
    <scope>NUCLEOTIDE SEQUENCE [LARGE SCALE GENOMIC DNA]</scope>
    <source>
        <strain evidence="14 15">SP-1</strain>
    </source>
</reference>
<dbReference type="Gene3D" id="3.90.70.10">
    <property type="entry name" value="Cysteine proteinases"/>
    <property type="match status" value="1"/>
</dbReference>
<dbReference type="Proteomes" id="UP000078428">
    <property type="component" value="Unassembled WGS sequence"/>
</dbReference>
<dbReference type="Pfam" id="PF00005">
    <property type="entry name" value="ABC_tran"/>
    <property type="match status" value="1"/>
</dbReference>
<evidence type="ECO:0000256" key="2">
    <source>
        <dbReference type="ARBA" id="ARBA00022448"/>
    </source>
</evidence>
<evidence type="ECO:0000313" key="15">
    <source>
        <dbReference type="Proteomes" id="UP000078428"/>
    </source>
</evidence>
<keyword evidence="8 10" id="KW-1133">Transmembrane helix</keyword>
<feature type="domain" description="ABC transmembrane type-1" evidence="12">
    <location>
        <begin position="183"/>
        <end position="462"/>
    </location>
</feature>
<dbReference type="PROSITE" id="PS50990">
    <property type="entry name" value="PEPTIDASE_C39"/>
    <property type="match status" value="1"/>
</dbReference>
<evidence type="ECO:0000259" key="12">
    <source>
        <dbReference type="PROSITE" id="PS50929"/>
    </source>
</evidence>
<comment type="caution">
    <text evidence="14">The sequence shown here is derived from an EMBL/GenBank/DDBJ whole genome shotgun (WGS) entry which is preliminary data.</text>
</comment>
<dbReference type="InterPro" id="IPR039421">
    <property type="entry name" value="Type_1_exporter"/>
</dbReference>
<dbReference type="GO" id="GO:0016887">
    <property type="term" value="F:ATP hydrolysis activity"/>
    <property type="evidence" value="ECO:0007669"/>
    <property type="project" value="InterPro"/>
</dbReference>
<dbReference type="AlphaFoldDB" id="A0A178MNB1"/>
<evidence type="ECO:0000256" key="3">
    <source>
        <dbReference type="ARBA" id="ARBA00022475"/>
    </source>
</evidence>
<accession>A0A178MNB1</accession>
<dbReference type="InterPro" id="IPR005074">
    <property type="entry name" value="Peptidase_C39"/>
</dbReference>
<feature type="domain" description="Peptidase C39" evidence="13">
    <location>
        <begin position="31"/>
        <end position="150"/>
    </location>
</feature>
<dbReference type="InterPro" id="IPR017871">
    <property type="entry name" value="ABC_transporter-like_CS"/>
</dbReference>
<dbReference type="PANTHER" id="PTHR43394:SF1">
    <property type="entry name" value="ATP-BINDING CASSETTE SUB-FAMILY B MEMBER 10, MITOCHONDRIAL"/>
    <property type="match status" value="1"/>
</dbReference>
<dbReference type="InterPro" id="IPR011527">
    <property type="entry name" value="ABC1_TM_dom"/>
</dbReference>
<dbReference type="PANTHER" id="PTHR43394">
    <property type="entry name" value="ATP-DEPENDENT PERMEASE MDL1, MITOCHONDRIAL"/>
    <property type="match status" value="1"/>
</dbReference>
<feature type="domain" description="ABC transporter" evidence="11">
    <location>
        <begin position="501"/>
        <end position="734"/>
    </location>
</feature>
<dbReference type="PROSITE" id="PS50929">
    <property type="entry name" value="ABC_TM1F"/>
    <property type="match status" value="1"/>
</dbReference>
<dbReference type="Gene3D" id="3.40.50.300">
    <property type="entry name" value="P-loop containing nucleotide triphosphate hydrolases"/>
    <property type="match status" value="1"/>
</dbReference>
<dbReference type="PROSITE" id="PS50893">
    <property type="entry name" value="ABC_TRANSPORTER_2"/>
    <property type="match status" value="1"/>
</dbReference>
<dbReference type="InterPro" id="IPR003593">
    <property type="entry name" value="AAA+_ATPase"/>
</dbReference>
<keyword evidence="5" id="KW-0547">Nucleotide-binding</keyword>
<dbReference type="EMBL" id="LWQT01000061">
    <property type="protein sequence ID" value="OAN49557.1"/>
    <property type="molecule type" value="Genomic_DNA"/>
</dbReference>
<keyword evidence="15" id="KW-1185">Reference proteome</keyword>
<feature type="transmembrane region" description="Helical" evidence="10">
    <location>
        <begin position="401"/>
        <end position="423"/>
    </location>
</feature>
<evidence type="ECO:0000256" key="6">
    <source>
        <dbReference type="ARBA" id="ARBA00022801"/>
    </source>
</evidence>
<keyword evidence="3" id="KW-1003">Cell membrane</keyword>
<evidence type="ECO:0000256" key="9">
    <source>
        <dbReference type="ARBA" id="ARBA00023136"/>
    </source>
</evidence>
<evidence type="ECO:0000256" key="7">
    <source>
        <dbReference type="ARBA" id="ARBA00022840"/>
    </source>
</evidence>
<dbReference type="GO" id="GO:0015421">
    <property type="term" value="F:ABC-type oligopeptide transporter activity"/>
    <property type="evidence" value="ECO:0007669"/>
    <property type="project" value="TreeGrafter"/>
</dbReference>
<dbReference type="OrthoDB" id="5288404at2"/>
<dbReference type="NCBIfam" id="TIGR03796">
    <property type="entry name" value="NHLM_micro_ABC1"/>
    <property type="match status" value="1"/>
</dbReference>
<dbReference type="CDD" id="cd18569">
    <property type="entry name" value="ABC_6TM_NHLM_bacteriocin"/>
    <property type="match status" value="1"/>
</dbReference>
<gene>
    <name evidence="14" type="ORF">A6A04_19245</name>
</gene>
<dbReference type="SUPFAM" id="SSF52540">
    <property type="entry name" value="P-loop containing nucleoside triphosphate hydrolases"/>
    <property type="match status" value="1"/>
</dbReference>
<dbReference type="Gene3D" id="1.20.1560.10">
    <property type="entry name" value="ABC transporter type 1, transmembrane domain"/>
    <property type="match status" value="1"/>
</dbReference>
<dbReference type="FunFam" id="3.40.50.300:FF:000299">
    <property type="entry name" value="ABC transporter ATP-binding protein/permease"/>
    <property type="match status" value="1"/>
</dbReference>
<dbReference type="Pfam" id="PF00664">
    <property type="entry name" value="ABC_membrane"/>
    <property type="match status" value="1"/>
</dbReference>
<dbReference type="GO" id="GO:0008233">
    <property type="term" value="F:peptidase activity"/>
    <property type="evidence" value="ECO:0007669"/>
    <property type="project" value="InterPro"/>
</dbReference>
<sequence length="734" mass="80390">MNAKLQQALNCVRRLWRKEEGIRVRTPTILQMEVVECGAACLAMVLGYHGRFVPLEELRYACGVTRDGSKASNIVKAARNFGLKGKGFKMEPESLRKLPLPLVVFWNFNHFIVVEGFGEGRVFLNDPATGPRVVSDIEFDESFTGVVLAFEPGPDFVTGGSRPGAVGSLKSRLPGVRTAMLYIILVSLGLSIPSLLMPSFSRVFIDYYLIQKLESWLWPLLGAMVATALLRMAITWIQQEHLLKLQTKLSVEGSSKFMWHVLRLPVGFFAQRFGGEIGIRVQMNDRVAQLISGDLATALLNMLTMVIFALLMFQYSIVLTLLGIAFAVGNLAALALVSRRLSDANQKLILDRGKLTGITTQNISIIDSFKAAGMEGLFFSRIAAYHAKVVTAEQELGRARLFLSTVPLLLGGIGSAAILTVGGMEVMDGALSIGMLIAFQMLMTNFQAPVQSLVALGGSLQEAEGNINRLDDVLRHHRDAEFDRNTENDAMAGATRLSGRIEIRDLVFGFSPLDPPLIEGFSLTLEPGSRLALVGGSGSGKSTVGKLLSGLYQPWSGDIMFDGRRPQDIPRDIFRSSVAIVDQDIALFEGSIRDNLSLWDETIPDERLVRAAKDAAIHDVIAARPKGYDSHVSEGGRNFSGGQRQRVEIARALAALPSILILDEASSALDASTELEVVENLRRRGCTCIIIAHRLSTIRDCDEVLVLERGRIVQRGSHDQMIAIEGPYKRLIES</sequence>
<feature type="transmembrane region" description="Helical" evidence="10">
    <location>
        <begin position="317"/>
        <end position="337"/>
    </location>
</feature>
<dbReference type="InterPro" id="IPR036640">
    <property type="entry name" value="ABC1_TM_sf"/>
</dbReference>
<name>A0A178MNB1_9PROT</name>
<evidence type="ECO:0000256" key="10">
    <source>
        <dbReference type="SAM" id="Phobius"/>
    </source>
</evidence>
<dbReference type="InterPro" id="IPR022514">
    <property type="entry name" value="NHPM_micro_ABC1"/>
</dbReference>
<dbReference type="PROSITE" id="PS00211">
    <property type="entry name" value="ABC_TRANSPORTER_1"/>
    <property type="match status" value="1"/>
</dbReference>
<evidence type="ECO:0000259" key="13">
    <source>
        <dbReference type="PROSITE" id="PS50990"/>
    </source>
</evidence>
<evidence type="ECO:0000256" key="8">
    <source>
        <dbReference type="ARBA" id="ARBA00022989"/>
    </source>
</evidence>
<keyword evidence="7" id="KW-0067">ATP-binding</keyword>
<feature type="transmembrane region" description="Helical" evidence="10">
    <location>
        <begin position="179"/>
        <end position="196"/>
    </location>
</feature>
<protein>
    <submittedName>
        <fullName evidence="14">NHLP family bacteriocin export ABC transporter peptidase/permease/ATPase</fullName>
    </submittedName>
</protein>
<dbReference type="GO" id="GO:0005524">
    <property type="term" value="F:ATP binding"/>
    <property type="evidence" value="ECO:0007669"/>
    <property type="project" value="UniProtKB-KW"/>
</dbReference>
<dbReference type="GO" id="GO:0006508">
    <property type="term" value="P:proteolysis"/>
    <property type="evidence" value="ECO:0007669"/>
    <property type="project" value="InterPro"/>
</dbReference>
<feature type="transmembrane region" description="Helical" evidence="10">
    <location>
        <begin position="216"/>
        <end position="237"/>
    </location>
</feature>
<evidence type="ECO:0000313" key="14">
    <source>
        <dbReference type="EMBL" id="OAN49557.1"/>
    </source>
</evidence>
<dbReference type="InterPro" id="IPR003439">
    <property type="entry name" value="ABC_transporter-like_ATP-bd"/>
</dbReference>
<dbReference type="GO" id="GO:0005886">
    <property type="term" value="C:plasma membrane"/>
    <property type="evidence" value="ECO:0007669"/>
    <property type="project" value="UniProtKB-SubCell"/>
</dbReference>
<dbReference type="Pfam" id="PF03412">
    <property type="entry name" value="Peptidase_C39"/>
    <property type="match status" value="1"/>
</dbReference>
<dbReference type="SUPFAM" id="SSF90123">
    <property type="entry name" value="ABC transporter transmembrane region"/>
    <property type="match status" value="1"/>
</dbReference>
<evidence type="ECO:0000259" key="11">
    <source>
        <dbReference type="PROSITE" id="PS50893"/>
    </source>
</evidence>
<dbReference type="InterPro" id="IPR027417">
    <property type="entry name" value="P-loop_NTPase"/>
</dbReference>
<dbReference type="SMART" id="SM00382">
    <property type="entry name" value="AAA"/>
    <property type="match status" value="1"/>
</dbReference>
<proteinExistence type="predicted"/>
<keyword evidence="9 10" id="KW-0472">Membrane</keyword>
<keyword evidence="6" id="KW-0378">Hydrolase</keyword>
<feature type="transmembrane region" description="Helical" evidence="10">
    <location>
        <begin position="290"/>
        <end position="311"/>
    </location>
</feature>
<evidence type="ECO:0000256" key="4">
    <source>
        <dbReference type="ARBA" id="ARBA00022692"/>
    </source>
</evidence>